<dbReference type="EC" id="2.3.1.39" evidence="1"/>
<gene>
    <name evidence="7" type="ORF">C8E03_101508</name>
</gene>
<accession>A0A318EXA4</accession>
<dbReference type="EMBL" id="QICS01000001">
    <property type="protein sequence ID" value="PXV95877.1"/>
    <property type="molecule type" value="Genomic_DNA"/>
</dbReference>
<reference evidence="7 8" key="1">
    <citation type="submission" date="2018-05" db="EMBL/GenBank/DDBJ databases">
        <title>Genomic Encyclopedia of Type Strains, Phase IV (KMG-IV): sequencing the most valuable type-strain genomes for metagenomic binning, comparative biology and taxonomic classification.</title>
        <authorList>
            <person name="Goeker M."/>
        </authorList>
    </citation>
    <scope>NUCLEOTIDE SEQUENCE [LARGE SCALE GENOMIC DNA]</scope>
    <source>
        <strain evidence="7 8">DSM 28816</strain>
    </source>
</reference>
<evidence type="ECO:0000256" key="5">
    <source>
        <dbReference type="SAM" id="Coils"/>
    </source>
</evidence>
<dbReference type="SUPFAM" id="SSF55048">
    <property type="entry name" value="Probable ACP-binding domain of malonyl-CoA ACP transacylase"/>
    <property type="match status" value="1"/>
</dbReference>
<evidence type="ECO:0000313" key="8">
    <source>
        <dbReference type="Proteomes" id="UP000247523"/>
    </source>
</evidence>
<keyword evidence="5" id="KW-0175">Coiled coil</keyword>
<dbReference type="RefSeq" id="WP_110290203.1">
    <property type="nucleotide sequence ID" value="NZ_QICS01000001.1"/>
</dbReference>
<dbReference type="Pfam" id="PF00698">
    <property type="entry name" value="Acyl_transf_1"/>
    <property type="match status" value="1"/>
</dbReference>
<protein>
    <recommendedName>
        <fullName evidence="1">[acyl-carrier-protein] S-malonyltransferase</fullName>
        <ecNumber evidence="1">2.3.1.39</ecNumber>
    </recommendedName>
</protein>
<keyword evidence="2 7" id="KW-0808">Transferase</keyword>
<dbReference type="PANTHER" id="PTHR42681">
    <property type="entry name" value="MALONYL-COA-ACYL CARRIER PROTEIN TRANSACYLASE, MITOCHONDRIAL"/>
    <property type="match status" value="1"/>
</dbReference>
<dbReference type="Proteomes" id="UP000247523">
    <property type="component" value="Unassembled WGS sequence"/>
</dbReference>
<dbReference type="InterPro" id="IPR050858">
    <property type="entry name" value="Mal-CoA-ACP_Trans/PKS_FabD"/>
</dbReference>
<evidence type="ECO:0000313" key="7">
    <source>
        <dbReference type="EMBL" id="PXV95877.1"/>
    </source>
</evidence>
<keyword evidence="3" id="KW-0012">Acyltransferase</keyword>
<evidence type="ECO:0000256" key="3">
    <source>
        <dbReference type="ARBA" id="ARBA00023315"/>
    </source>
</evidence>
<dbReference type="SMART" id="SM00827">
    <property type="entry name" value="PKS_AT"/>
    <property type="match status" value="1"/>
</dbReference>
<feature type="domain" description="Malonyl-CoA:ACP transacylase (MAT)" evidence="6">
    <location>
        <begin position="7"/>
        <end position="287"/>
    </location>
</feature>
<dbReference type="PANTHER" id="PTHR42681:SF1">
    <property type="entry name" value="MALONYL-COA-ACYL CARRIER PROTEIN TRANSACYLASE, MITOCHONDRIAL"/>
    <property type="match status" value="1"/>
</dbReference>
<evidence type="ECO:0000259" key="6">
    <source>
        <dbReference type="SMART" id="SM00827"/>
    </source>
</evidence>
<dbReference type="NCBIfam" id="TIGR00128">
    <property type="entry name" value="fabD"/>
    <property type="match status" value="1"/>
</dbReference>
<dbReference type="InterPro" id="IPR014043">
    <property type="entry name" value="Acyl_transferase_dom"/>
</dbReference>
<dbReference type="Gene3D" id="3.40.366.10">
    <property type="entry name" value="Malonyl-Coenzyme A Acyl Carrier Protein, domain 2"/>
    <property type="match status" value="1"/>
</dbReference>
<comment type="caution">
    <text evidence="7">The sequence shown here is derived from an EMBL/GenBank/DDBJ whole genome shotgun (WGS) entry which is preliminary data.</text>
</comment>
<proteinExistence type="predicted"/>
<dbReference type="GO" id="GO:0004314">
    <property type="term" value="F:[acyl-carrier-protein] S-malonyltransferase activity"/>
    <property type="evidence" value="ECO:0007669"/>
    <property type="project" value="UniProtKB-EC"/>
</dbReference>
<evidence type="ECO:0000256" key="1">
    <source>
        <dbReference type="ARBA" id="ARBA00013258"/>
    </source>
</evidence>
<dbReference type="Gene3D" id="3.30.70.250">
    <property type="entry name" value="Malonyl-CoA ACP transacylase, ACP-binding"/>
    <property type="match status" value="1"/>
</dbReference>
<evidence type="ECO:0000256" key="4">
    <source>
        <dbReference type="ARBA" id="ARBA00048462"/>
    </source>
</evidence>
<dbReference type="AlphaFoldDB" id="A0A318EXA4"/>
<dbReference type="GO" id="GO:0006633">
    <property type="term" value="P:fatty acid biosynthetic process"/>
    <property type="evidence" value="ECO:0007669"/>
    <property type="project" value="TreeGrafter"/>
</dbReference>
<dbReference type="InterPro" id="IPR001227">
    <property type="entry name" value="Ac_transferase_dom_sf"/>
</dbReference>
<dbReference type="InterPro" id="IPR004410">
    <property type="entry name" value="Malonyl_CoA-ACP_transAc_FabD"/>
</dbReference>
<feature type="coiled-coil region" evidence="5">
    <location>
        <begin position="353"/>
        <end position="389"/>
    </location>
</feature>
<comment type="catalytic activity">
    <reaction evidence="4">
        <text>holo-[ACP] + malonyl-CoA = malonyl-[ACP] + CoA</text>
        <dbReference type="Rhea" id="RHEA:41792"/>
        <dbReference type="Rhea" id="RHEA-COMP:9623"/>
        <dbReference type="Rhea" id="RHEA-COMP:9685"/>
        <dbReference type="ChEBI" id="CHEBI:57287"/>
        <dbReference type="ChEBI" id="CHEBI:57384"/>
        <dbReference type="ChEBI" id="CHEBI:64479"/>
        <dbReference type="ChEBI" id="CHEBI:78449"/>
        <dbReference type="EC" id="2.3.1.39"/>
    </reaction>
</comment>
<sequence length="419" mass="47447">MKDLAIVFPGQGSQYIGMGKELYDKYDYVKNIFKEANEALEKDITKLIFNGNEEELKDTRNAQVTILTVSYAAYKVFENEIGMEPKILAGHSLGEISALVVAGAIDFFHGVKIVRKRAEIMAEAMNGSIGGMAAVSSINSDIVKEICIELSNETDSIAISNYNSKKQIVISGNKDLVILAKNKLDALGAKTTLLEVSAAFHSRYMKNAGEKFKLELEKYNFKPLNRKVLSNVTADFYESASDIKDVLSRQIYSPVRWLEIIEKIKKYSGQAIEMAPKNVLTNLSKKDDTKFPIFKFEKENDIKAVIEQIYPNSKYLTKDDFVERILANVVCTKNNNFNNDEYDAGVVNPYKKLQKMNTDLKASEREISVEEMKEALDLLKEIFDTKKTEISVQKERFNQLLLETDLKGLLSYYVNAKFQ</sequence>
<dbReference type="InterPro" id="IPR016036">
    <property type="entry name" value="Malonyl_transacylase_ACP-bd"/>
</dbReference>
<evidence type="ECO:0000256" key="2">
    <source>
        <dbReference type="ARBA" id="ARBA00022679"/>
    </source>
</evidence>
<dbReference type="SUPFAM" id="SSF52151">
    <property type="entry name" value="FabD/lysophospholipase-like"/>
    <property type="match status" value="1"/>
</dbReference>
<organism evidence="7 8">
    <name type="scientific">Lachnotalea glycerini</name>
    <dbReference type="NCBI Taxonomy" id="1763509"/>
    <lineage>
        <taxon>Bacteria</taxon>
        <taxon>Bacillati</taxon>
        <taxon>Bacillota</taxon>
        <taxon>Clostridia</taxon>
        <taxon>Lachnospirales</taxon>
        <taxon>Lachnospiraceae</taxon>
        <taxon>Lachnotalea</taxon>
    </lineage>
</organism>
<dbReference type="InterPro" id="IPR016035">
    <property type="entry name" value="Acyl_Trfase/lysoPLipase"/>
</dbReference>
<dbReference type="GO" id="GO:0005829">
    <property type="term" value="C:cytosol"/>
    <property type="evidence" value="ECO:0007669"/>
    <property type="project" value="TreeGrafter"/>
</dbReference>
<name>A0A318EXA4_9FIRM</name>